<dbReference type="PROSITE" id="PS51257">
    <property type="entry name" value="PROKAR_LIPOPROTEIN"/>
    <property type="match status" value="1"/>
</dbReference>
<feature type="compositionally biased region" description="Polar residues" evidence="1">
    <location>
        <begin position="49"/>
        <end position="61"/>
    </location>
</feature>
<name>A0A369KL55_9BACT</name>
<feature type="region of interest" description="Disordered" evidence="1">
    <location>
        <begin position="28"/>
        <end position="67"/>
    </location>
</feature>
<comment type="caution">
    <text evidence="2">The sequence shown here is derived from an EMBL/GenBank/DDBJ whole genome shotgun (WGS) entry which is preliminary data.</text>
</comment>
<evidence type="ECO:0008006" key="4">
    <source>
        <dbReference type="Google" id="ProtNLM"/>
    </source>
</evidence>
<sequence>MKHSKKYFILTFFIFTAACGVKLPPEPLYPTSPSNIEKEVTKRKKEIENQTNNKLKNNTHQLKSKEK</sequence>
<dbReference type="AlphaFoldDB" id="A0A369KL55"/>
<gene>
    <name evidence="2" type="ORF">DCC88_10490</name>
</gene>
<feature type="compositionally biased region" description="Basic and acidic residues" evidence="1">
    <location>
        <begin position="36"/>
        <end position="48"/>
    </location>
</feature>
<reference evidence="2" key="1">
    <citation type="submission" date="2018-04" db="EMBL/GenBank/DDBJ databases">
        <title>Draft genome sequence of the Candidatus Spirobacillus cienkowskii, a pathogen of freshwater Daphnia species, reconstructed from hemolymph metagenomic reads.</title>
        <authorList>
            <person name="Bresciani L."/>
            <person name="Lemos L.N."/>
            <person name="Wale N."/>
            <person name="Lin J.Y."/>
            <person name="Fernandes G.R."/>
            <person name="Duffy M.A."/>
            <person name="Rodrigues J.M."/>
        </authorList>
    </citation>
    <scope>NUCLEOTIDE SEQUENCE [LARGE SCALE GENOMIC DNA]</scope>
    <source>
        <strain evidence="2">Binning01</strain>
    </source>
</reference>
<evidence type="ECO:0000313" key="2">
    <source>
        <dbReference type="EMBL" id="RDB35369.1"/>
    </source>
</evidence>
<organism evidence="2 3">
    <name type="scientific">Spirobacillus cienkowskii</name>
    <dbReference type="NCBI Taxonomy" id="495820"/>
    <lineage>
        <taxon>Bacteria</taxon>
        <taxon>Pseudomonadati</taxon>
        <taxon>Bdellovibrionota</taxon>
        <taxon>Oligoflexia</taxon>
        <taxon>Silvanigrellales</taxon>
        <taxon>Spirobacillus</taxon>
    </lineage>
</organism>
<dbReference type="Proteomes" id="UP000253934">
    <property type="component" value="Unassembled WGS sequence"/>
</dbReference>
<protein>
    <recommendedName>
        <fullName evidence="4">Lipoprotein</fullName>
    </recommendedName>
</protein>
<evidence type="ECO:0000256" key="1">
    <source>
        <dbReference type="SAM" id="MobiDB-lite"/>
    </source>
</evidence>
<accession>A0A369KL55</accession>
<proteinExistence type="predicted"/>
<keyword evidence="3" id="KW-1185">Reference proteome</keyword>
<dbReference type="EMBL" id="QOVW01000088">
    <property type="protein sequence ID" value="RDB35369.1"/>
    <property type="molecule type" value="Genomic_DNA"/>
</dbReference>
<evidence type="ECO:0000313" key="3">
    <source>
        <dbReference type="Proteomes" id="UP000253934"/>
    </source>
</evidence>